<dbReference type="InterPro" id="IPR027417">
    <property type="entry name" value="P-loop_NTPase"/>
</dbReference>
<evidence type="ECO:0000256" key="1">
    <source>
        <dbReference type="SAM" id="MobiDB-lite"/>
    </source>
</evidence>
<evidence type="ECO:0000313" key="3">
    <source>
        <dbReference type="EMBL" id="RPF27390.1"/>
    </source>
</evidence>
<protein>
    <submittedName>
        <fullName evidence="3">Uridine kinase</fullName>
    </submittedName>
</protein>
<accession>A0A3N4Z862</accession>
<feature type="region of interest" description="Disordered" evidence="1">
    <location>
        <begin position="1"/>
        <end position="35"/>
    </location>
</feature>
<dbReference type="RefSeq" id="WP_123916908.1">
    <property type="nucleotide sequence ID" value="NZ_RKRA01000001.1"/>
</dbReference>
<name>A0A3N4Z862_9MICO</name>
<dbReference type="InterPro" id="IPR053144">
    <property type="entry name" value="Acetyltransferase_Butenolide"/>
</dbReference>
<dbReference type="AlphaFoldDB" id="A0A3N4Z862"/>
<evidence type="ECO:0000259" key="2">
    <source>
        <dbReference type="PROSITE" id="PS51186"/>
    </source>
</evidence>
<feature type="domain" description="N-acetyltransferase" evidence="2">
    <location>
        <begin position="213"/>
        <end position="373"/>
    </location>
</feature>
<gene>
    <name evidence="3" type="ORF">EDD32_1870</name>
</gene>
<dbReference type="CDD" id="cd04301">
    <property type="entry name" value="NAT_SF"/>
    <property type="match status" value="1"/>
</dbReference>
<dbReference type="GO" id="GO:0016301">
    <property type="term" value="F:kinase activity"/>
    <property type="evidence" value="ECO:0007669"/>
    <property type="project" value="UniProtKB-KW"/>
</dbReference>
<organism evidence="3 4">
    <name type="scientific">Georgenia muralis</name>
    <dbReference type="NCBI Taxonomy" id="154117"/>
    <lineage>
        <taxon>Bacteria</taxon>
        <taxon>Bacillati</taxon>
        <taxon>Actinomycetota</taxon>
        <taxon>Actinomycetes</taxon>
        <taxon>Micrococcales</taxon>
        <taxon>Bogoriellaceae</taxon>
        <taxon>Georgenia</taxon>
    </lineage>
</organism>
<dbReference type="Pfam" id="PF13508">
    <property type="entry name" value="Acetyltransf_7"/>
    <property type="match status" value="1"/>
</dbReference>
<dbReference type="SUPFAM" id="SSF55729">
    <property type="entry name" value="Acyl-CoA N-acyltransferases (Nat)"/>
    <property type="match status" value="1"/>
</dbReference>
<dbReference type="PANTHER" id="PTHR43233:SF1">
    <property type="entry name" value="FAMILY N-ACETYLTRANSFERASE, PUTATIVE (AFU_ORTHOLOGUE AFUA_6G03350)-RELATED"/>
    <property type="match status" value="1"/>
</dbReference>
<dbReference type="OrthoDB" id="3691767at2"/>
<dbReference type="SUPFAM" id="SSF52540">
    <property type="entry name" value="P-loop containing nucleoside triphosphate hydrolases"/>
    <property type="match status" value="1"/>
</dbReference>
<dbReference type="EMBL" id="RKRA01000001">
    <property type="protein sequence ID" value="RPF27390.1"/>
    <property type="molecule type" value="Genomic_DNA"/>
</dbReference>
<dbReference type="InterPro" id="IPR000182">
    <property type="entry name" value="GNAT_dom"/>
</dbReference>
<dbReference type="PANTHER" id="PTHR43233">
    <property type="entry name" value="FAMILY N-ACETYLTRANSFERASE, PUTATIVE (AFU_ORTHOLOGUE AFUA_6G03350)-RELATED"/>
    <property type="match status" value="1"/>
</dbReference>
<keyword evidence="4" id="KW-1185">Reference proteome</keyword>
<dbReference type="Proteomes" id="UP000280726">
    <property type="component" value="Unassembled WGS sequence"/>
</dbReference>
<dbReference type="Gene3D" id="3.40.50.300">
    <property type="entry name" value="P-loop containing nucleotide triphosphate hydrolases"/>
    <property type="match status" value="1"/>
</dbReference>
<dbReference type="Gene3D" id="3.40.630.30">
    <property type="match status" value="1"/>
</dbReference>
<dbReference type="InterPro" id="IPR016181">
    <property type="entry name" value="Acyl_CoA_acyltransferase"/>
</dbReference>
<evidence type="ECO:0000313" key="4">
    <source>
        <dbReference type="Proteomes" id="UP000280726"/>
    </source>
</evidence>
<feature type="compositionally biased region" description="Polar residues" evidence="1">
    <location>
        <begin position="1"/>
        <end position="12"/>
    </location>
</feature>
<sequence length="373" mass="40047">MPDGAPSTTDDAVTSRPAGGPQEGLFDLPPGSRRPTARVVLLTGPSGAGKTSLTRRMGLPVVSLDDFYLDGDHPALPRRYGVVDWDSPATWDRAGAMDALLRLSSTGQAELPVYDIPTNRRTGTTQLSLDGFPVFIAEGIFAAEIVEACREEDILADALCIWRPRAQTFWFRLMRDLGESRKPPMTLVRRGLSLYRNEPVMIADLTAKGARKVRVDEAEARIEDLLRAAATEERPLPAAPGGYRVETGRPSPETYRALRAACGLTPRTDEAAVAGLAGTWHGVVVRHGSEVVGMGRVVGDGGSFFQLVDVCVLPAHQGRGLGGQVVAELLAHLRDHAPAGAYVSLVAEPDAARLYRRHGFVETDPAVGMALTL</sequence>
<dbReference type="PROSITE" id="PS51186">
    <property type="entry name" value="GNAT"/>
    <property type="match status" value="1"/>
</dbReference>
<proteinExistence type="predicted"/>
<keyword evidence="3" id="KW-0808">Transferase</keyword>
<reference evidence="3 4" key="1">
    <citation type="submission" date="2018-11" db="EMBL/GenBank/DDBJ databases">
        <title>Sequencing the genomes of 1000 actinobacteria strains.</title>
        <authorList>
            <person name="Klenk H.-P."/>
        </authorList>
    </citation>
    <scope>NUCLEOTIDE SEQUENCE [LARGE SCALE GENOMIC DNA]</scope>
    <source>
        <strain evidence="3 4">DSM 14418</strain>
    </source>
</reference>
<comment type="caution">
    <text evidence="3">The sequence shown here is derived from an EMBL/GenBank/DDBJ whole genome shotgun (WGS) entry which is preliminary data.</text>
</comment>
<dbReference type="GO" id="GO:0016747">
    <property type="term" value="F:acyltransferase activity, transferring groups other than amino-acyl groups"/>
    <property type="evidence" value="ECO:0007669"/>
    <property type="project" value="InterPro"/>
</dbReference>
<keyword evidence="3" id="KW-0418">Kinase</keyword>